<evidence type="ECO:0000313" key="2">
    <source>
        <dbReference type="Proteomes" id="UP001162131"/>
    </source>
</evidence>
<dbReference type="EMBL" id="CAJZBQ010000030">
    <property type="protein sequence ID" value="CAG9322119.1"/>
    <property type="molecule type" value="Genomic_DNA"/>
</dbReference>
<keyword evidence="2" id="KW-1185">Reference proteome</keyword>
<accession>A0AAU9J4J8</accession>
<comment type="caution">
    <text evidence="1">The sequence shown here is derived from an EMBL/GenBank/DDBJ whole genome shotgun (WGS) entry which is preliminary data.</text>
</comment>
<organism evidence="1 2">
    <name type="scientific">Blepharisma stoltei</name>
    <dbReference type="NCBI Taxonomy" id="1481888"/>
    <lineage>
        <taxon>Eukaryota</taxon>
        <taxon>Sar</taxon>
        <taxon>Alveolata</taxon>
        <taxon>Ciliophora</taxon>
        <taxon>Postciliodesmatophora</taxon>
        <taxon>Heterotrichea</taxon>
        <taxon>Heterotrichida</taxon>
        <taxon>Blepharismidae</taxon>
        <taxon>Blepharisma</taxon>
    </lineage>
</organism>
<name>A0AAU9J4J8_9CILI</name>
<proteinExistence type="predicted"/>
<evidence type="ECO:0000313" key="1">
    <source>
        <dbReference type="EMBL" id="CAG9322119.1"/>
    </source>
</evidence>
<dbReference type="Proteomes" id="UP001162131">
    <property type="component" value="Unassembled WGS sequence"/>
</dbReference>
<gene>
    <name evidence="1" type="ORF">BSTOLATCC_MIC30499</name>
</gene>
<protein>
    <submittedName>
        <fullName evidence="1">Uncharacterized protein</fullName>
    </submittedName>
</protein>
<sequence length="87" mass="10583">MLINVSKILQQNSSHYFSLEEFTMDIKRPHSLYSLLVIHIYWKLEMKKYRPPIQAEYFLSGLSFILSNHYRWLSIISFNYYTFKVVL</sequence>
<reference evidence="1" key="1">
    <citation type="submission" date="2021-09" db="EMBL/GenBank/DDBJ databases">
        <authorList>
            <consortium name="AG Swart"/>
            <person name="Singh M."/>
            <person name="Singh A."/>
            <person name="Seah K."/>
            <person name="Emmerich C."/>
        </authorList>
    </citation>
    <scope>NUCLEOTIDE SEQUENCE</scope>
    <source>
        <strain evidence="1">ATCC30299</strain>
    </source>
</reference>
<dbReference type="AlphaFoldDB" id="A0AAU9J4J8"/>